<keyword evidence="2" id="KW-1185">Reference proteome</keyword>
<reference evidence="1" key="1">
    <citation type="journal article" date="2023" name="Insect Mol. Biol.">
        <title>Genome sequencing provides insights into the evolution of gene families encoding plant cell wall-degrading enzymes in longhorned beetles.</title>
        <authorList>
            <person name="Shin N.R."/>
            <person name="Okamura Y."/>
            <person name="Kirsch R."/>
            <person name="Pauchet Y."/>
        </authorList>
    </citation>
    <scope>NUCLEOTIDE SEQUENCE</scope>
    <source>
        <strain evidence="1">MMC_N1</strain>
    </source>
</reference>
<dbReference type="EMBL" id="JAPWTJ010000886">
    <property type="protein sequence ID" value="KAJ8975043.1"/>
    <property type="molecule type" value="Genomic_DNA"/>
</dbReference>
<evidence type="ECO:0000313" key="1">
    <source>
        <dbReference type="EMBL" id="KAJ8975043.1"/>
    </source>
</evidence>
<protein>
    <recommendedName>
        <fullName evidence="3">Tc1-like transposase DDE domain-containing protein</fullName>
    </recommendedName>
</protein>
<dbReference type="InterPro" id="IPR036397">
    <property type="entry name" value="RNaseH_sf"/>
</dbReference>
<dbReference type="PANTHER" id="PTHR33939">
    <property type="entry name" value="PROTEIN CBG22215"/>
    <property type="match status" value="1"/>
</dbReference>
<dbReference type="Gene3D" id="3.30.420.10">
    <property type="entry name" value="Ribonuclease H-like superfamily/Ribonuclease H"/>
    <property type="match status" value="1"/>
</dbReference>
<gene>
    <name evidence="1" type="ORF">NQ317_004078</name>
</gene>
<evidence type="ECO:0000313" key="2">
    <source>
        <dbReference type="Proteomes" id="UP001162164"/>
    </source>
</evidence>
<dbReference type="Proteomes" id="UP001162164">
    <property type="component" value="Unassembled WGS sequence"/>
</dbReference>
<sequence>MRRDNEGKGKRLIIVHIGSEEGFLKEGLLKFQSFNTGDYQEDMNSNVFENYFDNLIKKELLAIENLRKQSFMKYAVEDIAEKHSVTVLCTPPYHCELNPIELIWAQVKGFEVTPENWRKPVHHVIKEEEKMWDLDHLIDRTVDPLIITSRDDTSSDDEEYCDFL</sequence>
<name>A0ABQ9JAP9_9CUCU</name>
<proteinExistence type="predicted"/>
<evidence type="ECO:0008006" key="3">
    <source>
        <dbReference type="Google" id="ProtNLM"/>
    </source>
</evidence>
<dbReference type="PANTHER" id="PTHR33939:SF1">
    <property type="entry name" value="DUF4371 DOMAIN-CONTAINING PROTEIN"/>
    <property type="match status" value="1"/>
</dbReference>
<comment type="caution">
    <text evidence="1">The sequence shown here is derived from an EMBL/GenBank/DDBJ whole genome shotgun (WGS) entry which is preliminary data.</text>
</comment>
<accession>A0ABQ9JAP9</accession>
<organism evidence="1 2">
    <name type="scientific">Molorchus minor</name>
    <dbReference type="NCBI Taxonomy" id="1323400"/>
    <lineage>
        <taxon>Eukaryota</taxon>
        <taxon>Metazoa</taxon>
        <taxon>Ecdysozoa</taxon>
        <taxon>Arthropoda</taxon>
        <taxon>Hexapoda</taxon>
        <taxon>Insecta</taxon>
        <taxon>Pterygota</taxon>
        <taxon>Neoptera</taxon>
        <taxon>Endopterygota</taxon>
        <taxon>Coleoptera</taxon>
        <taxon>Polyphaga</taxon>
        <taxon>Cucujiformia</taxon>
        <taxon>Chrysomeloidea</taxon>
        <taxon>Cerambycidae</taxon>
        <taxon>Lamiinae</taxon>
        <taxon>Monochamini</taxon>
        <taxon>Molorchus</taxon>
    </lineage>
</organism>